<name>A0AA43QP72_9LECA</name>
<dbReference type="PRINTS" id="PR00081">
    <property type="entry name" value="GDHRDH"/>
</dbReference>
<dbReference type="GO" id="GO:0016616">
    <property type="term" value="F:oxidoreductase activity, acting on the CH-OH group of donors, NAD or NADP as acceptor"/>
    <property type="evidence" value="ECO:0007669"/>
    <property type="project" value="UniProtKB-ARBA"/>
</dbReference>
<dbReference type="Gene3D" id="3.40.50.720">
    <property type="entry name" value="NAD(P)-binding Rossmann-like Domain"/>
    <property type="match status" value="1"/>
</dbReference>
<protein>
    <submittedName>
        <fullName evidence="3">Secondary metabolism biosynthetic enzyme</fullName>
    </submittedName>
</protein>
<dbReference type="PANTHER" id="PTHR43008">
    <property type="entry name" value="BENZIL REDUCTASE"/>
    <property type="match status" value="1"/>
</dbReference>
<dbReference type="AlphaFoldDB" id="A0AA43QP72"/>
<reference evidence="3" key="1">
    <citation type="journal article" date="2023" name="Genome Biol. Evol.">
        <title>First Whole Genome Sequence and Flow Cytometry Genome Size Data for the Lichen-Forming Fungus Ramalina farinacea (Ascomycota).</title>
        <authorList>
            <person name="Llewellyn T."/>
            <person name="Mian S."/>
            <person name="Hill R."/>
            <person name="Leitch I.J."/>
            <person name="Gaya E."/>
        </authorList>
    </citation>
    <scope>NUCLEOTIDE SEQUENCE</scope>
    <source>
        <strain evidence="3">LIQ254RAFAR</strain>
    </source>
</reference>
<dbReference type="EMBL" id="JAPUFD010000009">
    <property type="protein sequence ID" value="MDI1489547.1"/>
    <property type="molecule type" value="Genomic_DNA"/>
</dbReference>
<dbReference type="Proteomes" id="UP001161017">
    <property type="component" value="Unassembled WGS sequence"/>
</dbReference>
<keyword evidence="2" id="KW-0560">Oxidoreductase</keyword>
<comment type="similarity">
    <text evidence="1">Belongs to the short-chain dehydrogenases/reductases (SDR) family.</text>
</comment>
<dbReference type="SUPFAM" id="SSF51735">
    <property type="entry name" value="NAD(P)-binding Rossmann-fold domains"/>
    <property type="match status" value="1"/>
</dbReference>
<evidence type="ECO:0000256" key="1">
    <source>
        <dbReference type="ARBA" id="ARBA00006484"/>
    </source>
</evidence>
<dbReference type="PANTHER" id="PTHR43008:SF8">
    <property type="entry name" value="BENZIL REDUCTASE ((S)-BENZOIN FORMING) IRC24"/>
    <property type="match status" value="1"/>
</dbReference>
<proteinExistence type="inferred from homology"/>
<dbReference type="FunFam" id="3.40.50.720:FF:000922">
    <property type="entry name" value="Uncharacterized protein"/>
    <property type="match status" value="1"/>
</dbReference>
<dbReference type="GO" id="GO:0050664">
    <property type="term" value="F:oxidoreductase activity, acting on NAD(P)H, oxygen as acceptor"/>
    <property type="evidence" value="ECO:0007669"/>
    <property type="project" value="TreeGrafter"/>
</dbReference>
<organism evidence="3 4">
    <name type="scientific">Ramalina farinacea</name>
    <dbReference type="NCBI Taxonomy" id="258253"/>
    <lineage>
        <taxon>Eukaryota</taxon>
        <taxon>Fungi</taxon>
        <taxon>Dikarya</taxon>
        <taxon>Ascomycota</taxon>
        <taxon>Pezizomycotina</taxon>
        <taxon>Lecanoromycetes</taxon>
        <taxon>OSLEUM clade</taxon>
        <taxon>Lecanoromycetidae</taxon>
        <taxon>Lecanorales</taxon>
        <taxon>Lecanorineae</taxon>
        <taxon>Ramalinaceae</taxon>
        <taxon>Ramalina</taxon>
    </lineage>
</organism>
<dbReference type="InterPro" id="IPR002347">
    <property type="entry name" value="SDR_fam"/>
</dbReference>
<dbReference type="Pfam" id="PF00106">
    <property type="entry name" value="adh_short"/>
    <property type="match status" value="2"/>
</dbReference>
<evidence type="ECO:0000313" key="4">
    <source>
        <dbReference type="Proteomes" id="UP001161017"/>
    </source>
</evidence>
<comment type="caution">
    <text evidence="3">The sequence shown here is derived from an EMBL/GenBank/DDBJ whole genome shotgun (WGS) entry which is preliminary data.</text>
</comment>
<dbReference type="InterPro" id="IPR036291">
    <property type="entry name" value="NAD(P)-bd_dom_sf"/>
</dbReference>
<gene>
    <name evidence="3" type="ORF">OHK93_008828</name>
</gene>
<evidence type="ECO:0000256" key="2">
    <source>
        <dbReference type="ARBA" id="ARBA00023002"/>
    </source>
</evidence>
<keyword evidence="4" id="KW-1185">Reference proteome</keyword>
<sequence>MSQPEIILITGGNTGLGFEIVKALYKSEKAYSIILAGRSLPKVREAIESVQGENPSSRSKLSPLQVNIEHNNSIIKAFEQAQAEYGRVDILLNNAGAQLDPLAAAGKLGQREMWNASWNINTTGTQIMTSTFMPLLLASSRPRLLFITSGTSTLAGTENMALPVNRYPPAGWPKSGFAVPAYRSAKTGMNMMMREWHRMLHEDGVKVWAVSPGFLATGLGAGKEANAKLGAGDPAVAGAFVRTVIEGERDADVGKVVMANGVVPAW</sequence>
<evidence type="ECO:0000313" key="3">
    <source>
        <dbReference type="EMBL" id="MDI1489547.1"/>
    </source>
</evidence>
<accession>A0AA43QP72</accession>